<dbReference type="InterPro" id="IPR005162">
    <property type="entry name" value="Retrotrans_gag_dom"/>
</dbReference>
<evidence type="ECO:0000313" key="3">
    <source>
        <dbReference type="Proteomes" id="UP001153555"/>
    </source>
</evidence>
<gene>
    <name evidence="2" type="ORF">SHERM_24346</name>
</gene>
<name>A0A9N7RF88_STRHE</name>
<comment type="caution">
    <text evidence="2">The sequence shown here is derived from an EMBL/GenBank/DDBJ whole genome shotgun (WGS) entry which is preliminary data.</text>
</comment>
<protein>
    <recommendedName>
        <fullName evidence="1">Retrotransposon gag domain-containing protein</fullName>
    </recommendedName>
</protein>
<feature type="non-terminal residue" evidence="2">
    <location>
        <position position="1"/>
    </location>
</feature>
<dbReference type="PANTHER" id="PTHR33223">
    <property type="entry name" value="CCHC-TYPE DOMAIN-CONTAINING PROTEIN"/>
    <property type="match status" value="1"/>
</dbReference>
<dbReference type="OrthoDB" id="1166206at2759"/>
<proteinExistence type="predicted"/>
<dbReference type="EMBL" id="CACSLK010027752">
    <property type="protein sequence ID" value="CAA0828651.1"/>
    <property type="molecule type" value="Genomic_DNA"/>
</dbReference>
<organism evidence="2 3">
    <name type="scientific">Striga hermonthica</name>
    <name type="common">Purple witchweed</name>
    <name type="synonym">Buchnera hermonthica</name>
    <dbReference type="NCBI Taxonomy" id="68872"/>
    <lineage>
        <taxon>Eukaryota</taxon>
        <taxon>Viridiplantae</taxon>
        <taxon>Streptophyta</taxon>
        <taxon>Embryophyta</taxon>
        <taxon>Tracheophyta</taxon>
        <taxon>Spermatophyta</taxon>
        <taxon>Magnoliopsida</taxon>
        <taxon>eudicotyledons</taxon>
        <taxon>Gunneridae</taxon>
        <taxon>Pentapetalae</taxon>
        <taxon>asterids</taxon>
        <taxon>lamiids</taxon>
        <taxon>Lamiales</taxon>
        <taxon>Orobanchaceae</taxon>
        <taxon>Buchnereae</taxon>
        <taxon>Striga</taxon>
    </lineage>
</organism>
<accession>A0A9N7RF88</accession>
<feature type="non-terminal residue" evidence="2">
    <location>
        <position position="173"/>
    </location>
</feature>
<feature type="domain" description="Retrotransposon gag" evidence="1">
    <location>
        <begin position="48"/>
        <end position="139"/>
    </location>
</feature>
<evidence type="ECO:0000313" key="2">
    <source>
        <dbReference type="EMBL" id="CAA0828651.1"/>
    </source>
</evidence>
<dbReference type="Proteomes" id="UP001153555">
    <property type="component" value="Unassembled WGS sequence"/>
</dbReference>
<dbReference type="PANTHER" id="PTHR33223:SF10">
    <property type="entry name" value="AMINOTRANSFERASE-LIKE PLANT MOBILE DOMAIN-CONTAINING PROTEIN"/>
    <property type="match status" value="1"/>
</dbReference>
<sequence>SSLRNLYPEKLKFLKLGYTMGLQTPTHTSVIILRGGSNWASDALRCRMFSLTLGPRTQKWYHSLPPHSIWKWQQLRSAFRSHFIGAQVCLFPKESLTNVTKKDDESFKDYIARFNDRVQNMESCHPETLLVMAIAGLKPNSIFRWTLCQNKPNTFQEFLARAQQHIIAEEAMS</sequence>
<dbReference type="AlphaFoldDB" id="A0A9N7RF88"/>
<evidence type="ECO:0000259" key="1">
    <source>
        <dbReference type="Pfam" id="PF03732"/>
    </source>
</evidence>
<dbReference type="Pfam" id="PF03732">
    <property type="entry name" value="Retrotrans_gag"/>
    <property type="match status" value="1"/>
</dbReference>
<keyword evidence="3" id="KW-1185">Reference proteome</keyword>
<reference evidence="2" key="1">
    <citation type="submission" date="2019-12" db="EMBL/GenBank/DDBJ databases">
        <authorList>
            <person name="Scholes J."/>
        </authorList>
    </citation>
    <scope>NUCLEOTIDE SEQUENCE</scope>
</reference>